<sequence>MGSQTDHKIPTVDFSNEENLKPGSDSWALACKQVRYGLEEYGCFQAVYDKIPTQVYDSAFLAAQELFDLPTETKIQKTSEIPGPNYVGQNFNLSVYESLVLDEPSTFEGTESFTKIMWPKGNDNFRESVRSFSKPVEELYQRATRIVFDSFGVGRLHESNMESTVFRLRLFRYNAPQANQAEEGLPTHTDVSFITVLHQHQVKGLQVKTKDDQYIDVKPNLSSFLFMAGDPFLAWSNGRARACVHRVMLEERKVRYSFGFNSFIKGLLHVPQEMVDEKYPLRYEPIDHYKFVNDVFADGGKRYSTNPIKATDV</sequence>
<dbReference type="PANTHER" id="PTHR47990">
    <property type="entry name" value="2-OXOGLUTARATE (2OG) AND FE(II)-DEPENDENT OXYGENASE SUPERFAMILY PROTEIN-RELATED"/>
    <property type="match status" value="1"/>
</dbReference>
<dbReference type="STRING" id="63057.A0A2P5FI76"/>
<dbReference type="OrthoDB" id="288590at2759"/>
<dbReference type="EMBL" id="JXTC01000031">
    <property type="protein sequence ID" value="PON97484.1"/>
    <property type="molecule type" value="Genomic_DNA"/>
</dbReference>
<dbReference type="InterPro" id="IPR027443">
    <property type="entry name" value="IPNS-like_sf"/>
</dbReference>
<evidence type="ECO:0000256" key="1">
    <source>
        <dbReference type="ARBA" id="ARBA00022723"/>
    </source>
</evidence>
<keyword evidence="3" id="KW-0560">Oxidoreductase</keyword>
<evidence type="ECO:0000256" key="2">
    <source>
        <dbReference type="ARBA" id="ARBA00023004"/>
    </source>
</evidence>
<dbReference type="InterPro" id="IPR005123">
    <property type="entry name" value="Oxoglu/Fe-dep_dioxygenase_dom"/>
</dbReference>
<dbReference type="InterPro" id="IPR050231">
    <property type="entry name" value="Iron_ascorbate_oxido_reductase"/>
</dbReference>
<name>A0A2P5FI76_TREOI</name>
<dbReference type="InterPro" id="IPR044861">
    <property type="entry name" value="IPNS-like_FE2OG_OXY"/>
</dbReference>
<dbReference type="Pfam" id="PF14226">
    <property type="entry name" value="DIOX_N"/>
    <property type="match status" value="1"/>
</dbReference>
<dbReference type="InParanoid" id="A0A2P5FI76"/>
<keyword evidence="5" id="KW-0223">Dioxygenase</keyword>
<evidence type="ECO:0000313" key="5">
    <source>
        <dbReference type="EMBL" id="PON97484.1"/>
    </source>
</evidence>
<evidence type="ECO:0000313" key="6">
    <source>
        <dbReference type="Proteomes" id="UP000237000"/>
    </source>
</evidence>
<gene>
    <name evidence="5" type="ORF">TorRG33x02_066860</name>
</gene>
<dbReference type="PROSITE" id="PS51471">
    <property type="entry name" value="FE2OG_OXY"/>
    <property type="match status" value="1"/>
</dbReference>
<dbReference type="SUPFAM" id="SSF51197">
    <property type="entry name" value="Clavaminate synthase-like"/>
    <property type="match status" value="1"/>
</dbReference>
<dbReference type="AlphaFoldDB" id="A0A2P5FI76"/>
<dbReference type="GO" id="GO:0046872">
    <property type="term" value="F:metal ion binding"/>
    <property type="evidence" value="ECO:0007669"/>
    <property type="project" value="UniProtKB-KW"/>
</dbReference>
<evidence type="ECO:0000259" key="4">
    <source>
        <dbReference type="PROSITE" id="PS51471"/>
    </source>
</evidence>
<protein>
    <submittedName>
        <fullName evidence="5">Oxoglutarate/iron-dependent dioxygenase</fullName>
    </submittedName>
</protein>
<proteinExistence type="inferred from homology"/>
<evidence type="ECO:0000256" key="3">
    <source>
        <dbReference type="RuleBase" id="RU003682"/>
    </source>
</evidence>
<reference evidence="6" key="1">
    <citation type="submission" date="2016-06" db="EMBL/GenBank/DDBJ databases">
        <title>Parallel loss of symbiosis genes in relatives of nitrogen-fixing non-legume Parasponia.</title>
        <authorList>
            <person name="Van Velzen R."/>
            <person name="Holmer R."/>
            <person name="Bu F."/>
            <person name="Rutten L."/>
            <person name="Van Zeijl A."/>
            <person name="Liu W."/>
            <person name="Santuari L."/>
            <person name="Cao Q."/>
            <person name="Sharma T."/>
            <person name="Shen D."/>
            <person name="Roswanjaya Y."/>
            <person name="Wardhani T."/>
            <person name="Kalhor M.S."/>
            <person name="Jansen J."/>
            <person name="Van den Hoogen J."/>
            <person name="Gungor B."/>
            <person name="Hartog M."/>
            <person name="Hontelez J."/>
            <person name="Verver J."/>
            <person name="Yang W.-C."/>
            <person name="Schijlen E."/>
            <person name="Repin R."/>
            <person name="Schilthuizen M."/>
            <person name="Schranz E."/>
            <person name="Heidstra R."/>
            <person name="Miyata K."/>
            <person name="Fedorova E."/>
            <person name="Kohlen W."/>
            <person name="Bisseling T."/>
            <person name="Smit S."/>
            <person name="Geurts R."/>
        </authorList>
    </citation>
    <scope>NUCLEOTIDE SEQUENCE [LARGE SCALE GENOMIC DNA]</scope>
    <source>
        <strain evidence="6">cv. RG33-2</strain>
    </source>
</reference>
<organism evidence="5 6">
    <name type="scientific">Trema orientale</name>
    <name type="common">Charcoal tree</name>
    <name type="synonym">Celtis orientalis</name>
    <dbReference type="NCBI Taxonomy" id="63057"/>
    <lineage>
        <taxon>Eukaryota</taxon>
        <taxon>Viridiplantae</taxon>
        <taxon>Streptophyta</taxon>
        <taxon>Embryophyta</taxon>
        <taxon>Tracheophyta</taxon>
        <taxon>Spermatophyta</taxon>
        <taxon>Magnoliopsida</taxon>
        <taxon>eudicotyledons</taxon>
        <taxon>Gunneridae</taxon>
        <taxon>Pentapetalae</taxon>
        <taxon>rosids</taxon>
        <taxon>fabids</taxon>
        <taxon>Rosales</taxon>
        <taxon>Cannabaceae</taxon>
        <taxon>Trema</taxon>
    </lineage>
</organism>
<dbReference type="InterPro" id="IPR026992">
    <property type="entry name" value="DIOX_N"/>
</dbReference>
<dbReference type="Gene3D" id="2.60.120.330">
    <property type="entry name" value="B-lactam Antibiotic, Isopenicillin N Synthase, Chain"/>
    <property type="match status" value="1"/>
</dbReference>
<keyword evidence="6" id="KW-1185">Reference proteome</keyword>
<dbReference type="Pfam" id="PF03171">
    <property type="entry name" value="2OG-FeII_Oxy"/>
    <property type="match status" value="1"/>
</dbReference>
<dbReference type="GO" id="GO:0051213">
    <property type="term" value="F:dioxygenase activity"/>
    <property type="evidence" value="ECO:0007669"/>
    <property type="project" value="UniProtKB-KW"/>
</dbReference>
<keyword evidence="1 3" id="KW-0479">Metal-binding</keyword>
<keyword evidence="2 3" id="KW-0408">Iron</keyword>
<accession>A0A2P5FI76</accession>
<comment type="caution">
    <text evidence="5">The sequence shown here is derived from an EMBL/GenBank/DDBJ whole genome shotgun (WGS) entry which is preliminary data.</text>
</comment>
<feature type="domain" description="Fe2OG dioxygenase" evidence="4">
    <location>
        <begin position="164"/>
        <end position="266"/>
    </location>
</feature>
<dbReference type="Proteomes" id="UP000237000">
    <property type="component" value="Unassembled WGS sequence"/>
</dbReference>
<comment type="similarity">
    <text evidence="3">Belongs to the iron/ascorbate-dependent oxidoreductase family.</text>
</comment>